<sequence length="68" mass="8199">MGRRKARGFEFRWYVSDHPPPHVHIFDEKGREIGRFDLIRRSPMDDFELTNKLRRALEEAGFLKPDEE</sequence>
<evidence type="ECO:0000313" key="2">
    <source>
        <dbReference type="Proteomes" id="UP000318834"/>
    </source>
</evidence>
<protein>
    <submittedName>
        <fullName evidence="1">DUF4160 domain-containing protein</fullName>
    </submittedName>
</protein>
<dbReference type="Proteomes" id="UP000318834">
    <property type="component" value="Unassembled WGS sequence"/>
</dbReference>
<reference evidence="1 2" key="1">
    <citation type="journal article" date="2019" name="Nat. Microbiol.">
        <title>Mediterranean grassland soil C-N compound turnover is dependent on rainfall and depth, and is mediated by genomically divergent microorganisms.</title>
        <authorList>
            <person name="Diamond S."/>
            <person name="Andeer P.F."/>
            <person name="Li Z."/>
            <person name="Crits-Christoph A."/>
            <person name="Burstein D."/>
            <person name="Anantharaman K."/>
            <person name="Lane K.R."/>
            <person name="Thomas B.C."/>
            <person name="Pan C."/>
            <person name="Northen T.R."/>
            <person name="Banfield J.F."/>
        </authorList>
    </citation>
    <scope>NUCLEOTIDE SEQUENCE [LARGE SCALE GENOMIC DNA]</scope>
    <source>
        <strain evidence="1">NP_8</strain>
    </source>
</reference>
<proteinExistence type="predicted"/>
<dbReference type="EMBL" id="VBAP01000074">
    <property type="protein sequence ID" value="TMI73165.1"/>
    <property type="molecule type" value="Genomic_DNA"/>
</dbReference>
<gene>
    <name evidence="1" type="ORF">E6H05_10035</name>
</gene>
<comment type="caution">
    <text evidence="1">The sequence shown here is derived from an EMBL/GenBank/DDBJ whole genome shotgun (WGS) entry which is preliminary data.</text>
</comment>
<dbReference type="AlphaFoldDB" id="A0A537IPD2"/>
<name>A0A537IPD2_9BACT</name>
<accession>A0A537IPD2</accession>
<evidence type="ECO:0000313" key="1">
    <source>
        <dbReference type="EMBL" id="TMI73165.1"/>
    </source>
</evidence>
<organism evidence="1 2">
    <name type="scientific">Candidatus Segetimicrobium genomatis</name>
    <dbReference type="NCBI Taxonomy" id="2569760"/>
    <lineage>
        <taxon>Bacteria</taxon>
        <taxon>Bacillati</taxon>
        <taxon>Candidatus Sysuimicrobiota</taxon>
        <taxon>Candidatus Sysuimicrobiia</taxon>
        <taxon>Candidatus Sysuimicrobiales</taxon>
        <taxon>Candidatus Segetimicrobiaceae</taxon>
        <taxon>Candidatus Segetimicrobium</taxon>
    </lineage>
</organism>